<reference evidence="3 4" key="1">
    <citation type="journal article" date="2008" name="Nature">
        <title>The genome of Laccaria bicolor provides insights into mycorrhizal symbiosis.</title>
        <authorList>
            <person name="Martin F."/>
            <person name="Aerts A."/>
            <person name="Ahren D."/>
            <person name="Brun A."/>
            <person name="Danchin E.G.J."/>
            <person name="Duchaussoy F."/>
            <person name="Gibon J."/>
            <person name="Kohler A."/>
            <person name="Lindquist E."/>
            <person name="Pereda V."/>
            <person name="Salamov A."/>
            <person name="Shapiro H.J."/>
            <person name="Wuyts J."/>
            <person name="Blaudez D."/>
            <person name="Buee M."/>
            <person name="Brokstein P."/>
            <person name="Canbaeck B."/>
            <person name="Cohen D."/>
            <person name="Courty P.E."/>
            <person name="Coutinho P.M."/>
            <person name="Delaruelle C."/>
            <person name="Detter J.C."/>
            <person name="Deveau A."/>
            <person name="DiFazio S."/>
            <person name="Duplessis S."/>
            <person name="Fraissinet-Tachet L."/>
            <person name="Lucic E."/>
            <person name="Frey-Klett P."/>
            <person name="Fourrey C."/>
            <person name="Feussner I."/>
            <person name="Gay G."/>
            <person name="Grimwood J."/>
            <person name="Hoegger P.J."/>
            <person name="Jain P."/>
            <person name="Kilaru S."/>
            <person name="Labbe J."/>
            <person name="Lin Y.C."/>
            <person name="Legue V."/>
            <person name="Le Tacon F."/>
            <person name="Marmeisse R."/>
            <person name="Melayah D."/>
            <person name="Montanini B."/>
            <person name="Muratet M."/>
            <person name="Nehls U."/>
            <person name="Niculita-Hirzel H."/>
            <person name="Oudot-Le Secq M.P."/>
            <person name="Peter M."/>
            <person name="Quesneville H."/>
            <person name="Rajashekar B."/>
            <person name="Reich M."/>
            <person name="Rouhier N."/>
            <person name="Schmutz J."/>
            <person name="Yin T."/>
            <person name="Chalot M."/>
            <person name="Henrissat B."/>
            <person name="Kuees U."/>
            <person name="Lucas S."/>
            <person name="Van de Peer Y."/>
            <person name="Podila G.K."/>
            <person name="Polle A."/>
            <person name="Pukkila P.J."/>
            <person name="Richardson P.M."/>
            <person name="Rouze P."/>
            <person name="Sanders I.R."/>
            <person name="Stajich J.E."/>
            <person name="Tunlid A."/>
            <person name="Tuskan G."/>
            <person name="Grigoriev I.V."/>
        </authorList>
    </citation>
    <scope>NUCLEOTIDE SEQUENCE [LARGE SCALE GENOMIC DNA]</scope>
    <source>
        <strain evidence="4">S238N-H82 / ATCC MYA-4686</strain>
    </source>
</reference>
<keyword evidence="2" id="KW-0472">Membrane</keyword>
<dbReference type="Proteomes" id="UP000001194">
    <property type="component" value="Unassembled WGS sequence"/>
</dbReference>
<dbReference type="GeneID" id="6086050"/>
<name>B0E2I9_LACBS</name>
<evidence type="ECO:0000313" key="3">
    <source>
        <dbReference type="EMBL" id="EDQ98956.1"/>
    </source>
</evidence>
<feature type="compositionally biased region" description="Low complexity" evidence="1">
    <location>
        <begin position="36"/>
        <end position="46"/>
    </location>
</feature>
<proteinExistence type="predicted"/>
<accession>B0E2I9</accession>
<evidence type="ECO:0000313" key="4">
    <source>
        <dbReference type="Proteomes" id="UP000001194"/>
    </source>
</evidence>
<dbReference type="KEGG" id="lbc:LACBIDRAFT_318476"/>
<keyword evidence="4" id="KW-1185">Reference proteome</keyword>
<dbReference type="InParanoid" id="B0E2I9"/>
<gene>
    <name evidence="3" type="ORF">LACBIDRAFT_318476</name>
</gene>
<keyword evidence="2" id="KW-0812">Transmembrane</keyword>
<protein>
    <submittedName>
        <fullName evidence="3">Predicted protein</fullName>
    </submittedName>
</protein>
<evidence type="ECO:0000256" key="1">
    <source>
        <dbReference type="SAM" id="MobiDB-lite"/>
    </source>
</evidence>
<feature type="transmembrane region" description="Helical" evidence="2">
    <location>
        <begin position="121"/>
        <end position="143"/>
    </location>
</feature>
<feature type="region of interest" description="Disordered" evidence="1">
    <location>
        <begin position="31"/>
        <end position="64"/>
    </location>
</feature>
<sequence>MKELGSATGVIFPVALQCSIVHGPIPAFEVREQTSRRSASPPAGRRSSGGGDSGGHEHVEPAGPLPTFDLPNCSLHIDNLNTEHVQFKSLICDPSSSFSCWVAAALLLWRHLDFMVFCMRVSVAMPVELLLFIISFMVIAIVMQ</sequence>
<dbReference type="RefSeq" id="XP_001890407.1">
    <property type="nucleotide sequence ID" value="XM_001890372.1"/>
</dbReference>
<keyword evidence="2" id="KW-1133">Transmembrane helix</keyword>
<evidence type="ECO:0000256" key="2">
    <source>
        <dbReference type="SAM" id="Phobius"/>
    </source>
</evidence>
<dbReference type="HOGENOM" id="CLU_1796816_0_0_1"/>
<organism evidence="4">
    <name type="scientific">Laccaria bicolor (strain S238N-H82 / ATCC MYA-4686)</name>
    <name type="common">Bicoloured deceiver</name>
    <name type="synonym">Laccaria laccata var. bicolor</name>
    <dbReference type="NCBI Taxonomy" id="486041"/>
    <lineage>
        <taxon>Eukaryota</taxon>
        <taxon>Fungi</taxon>
        <taxon>Dikarya</taxon>
        <taxon>Basidiomycota</taxon>
        <taxon>Agaricomycotina</taxon>
        <taxon>Agaricomycetes</taxon>
        <taxon>Agaricomycetidae</taxon>
        <taxon>Agaricales</taxon>
        <taxon>Agaricineae</taxon>
        <taxon>Hydnangiaceae</taxon>
        <taxon>Laccaria</taxon>
    </lineage>
</organism>
<dbReference type="EMBL" id="DS547182">
    <property type="protein sequence ID" value="EDQ98956.1"/>
    <property type="molecule type" value="Genomic_DNA"/>
</dbReference>
<dbReference type="AlphaFoldDB" id="B0E2I9"/>